<reference evidence="1" key="1">
    <citation type="submission" date="2018-05" db="EMBL/GenBank/DDBJ databases">
        <authorList>
            <person name="Lanie J.A."/>
            <person name="Ng W.-L."/>
            <person name="Kazmierczak K.M."/>
            <person name="Andrzejewski T.M."/>
            <person name="Davidsen T.M."/>
            <person name="Wayne K.J."/>
            <person name="Tettelin H."/>
            <person name="Glass J.I."/>
            <person name="Rusch D."/>
            <person name="Podicherti R."/>
            <person name="Tsui H.-C.T."/>
            <person name="Winkler M.E."/>
        </authorList>
    </citation>
    <scope>NUCLEOTIDE SEQUENCE</scope>
</reference>
<organism evidence="1">
    <name type="scientific">marine metagenome</name>
    <dbReference type="NCBI Taxonomy" id="408172"/>
    <lineage>
        <taxon>unclassified sequences</taxon>
        <taxon>metagenomes</taxon>
        <taxon>ecological metagenomes</taxon>
    </lineage>
</organism>
<gene>
    <name evidence="1" type="ORF">METZ01_LOCUS354855</name>
</gene>
<evidence type="ECO:0000313" key="1">
    <source>
        <dbReference type="EMBL" id="SVD02001.1"/>
    </source>
</evidence>
<dbReference type="AlphaFoldDB" id="A0A382RZC0"/>
<protein>
    <submittedName>
        <fullName evidence="1">Uncharacterized protein</fullName>
    </submittedName>
</protein>
<proteinExistence type="predicted"/>
<name>A0A382RZC0_9ZZZZ</name>
<accession>A0A382RZC0</accession>
<sequence>MSARPAKKKKVEAKSFTTRISMETWRKVENYKKYGNWNTNQLMNHALNSFFEIIESTKKNPEIPLICETLMDLAHRDRRRFK</sequence>
<dbReference type="EMBL" id="UINC01124679">
    <property type="protein sequence ID" value="SVD02001.1"/>
    <property type="molecule type" value="Genomic_DNA"/>
</dbReference>